<proteinExistence type="predicted"/>
<dbReference type="EMBL" id="CAJOBJ010055770">
    <property type="protein sequence ID" value="CAF4395701.1"/>
    <property type="molecule type" value="Genomic_DNA"/>
</dbReference>
<organism evidence="1 2">
    <name type="scientific">Rotaria magnacalcarata</name>
    <dbReference type="NCBI Taxonomy" id="392030"/>
    <lineage>
        <taxon>Eukaryota</taxon>
        <taxon>Metazoa</taxon>
        <taxon>Spiralia</taxon>
        <taxon>Gnathifera</taxon>
        <taxon>Rotifera</taxon>
        <taxon>Eurotatoria</taxon>
        <taxon>Bdelloidea</taxon>
        <taxon>Philodinida</taxon>
        <taxon>Philodinidae</taxon>
        <taxon>Rotaria</taxon>
    </lineage>
</organism>
<comment type="caution">
    <text evidence="1">The sequence shown here is derived from an EMBL/GenBank/DDBJ whole genome shotgun (WGS) entry which is preliminary data.</text>
</comment>
<name>A0A8S2VIK4_9BILA</name>
<protein>
    <submittedName>
        <fullName evidence="1">Uncharacterized protein</fullName>
    </submittedName>
</protein>
<gene>
    <name evidence="1" type="ORF">GIL414_LOCUS29921</name>
</gene>
<feature type="non-terminal residue" evidence="1">
    <location>
        <position position="1"/>
    </location>
</feature>
<evidence type="ECO:0000313" key="2">
    <source>
        <dbReference type="Proteomes" id="UP000681720"/>
    </source>
</evidence>
<dbReference type="Proteomes" id="UP000681720">
    <property type="component" value="Unassembled WGS sequence"/>
</dbReference>
<accession>A0A8S2VIK4</accession>
<dbReference type="AlphaFoldDB" id="A0A8S2VIK4"/>
<sequence length="65" mass="7619">MRANFSQIRELQAYFNESIVNLCVATVERVMKGELEDEFPDDTRELFADKDTIMNACQTSDEFHR</sequence>
<reference evidence="1" key="1">
    <citation type="submission" date="2021-02" db="EMBL/GenBank/DDBJ databases">
        <authorList>
            <person name="Nowell W R."/>
        </authorList>
    </citation>
    <scope>NUCLEOTIDE SEQUENCE</scope>
</reference>
<evidence type="ECO:0000313" key="1">
    <source>
        <dbReference type="EMBL" id="CAF4395701.1"/>
    </source>
</evidence>